<protein>
    <submittedName>
        <fullName evidence="2">FirrV-1-L1</fullName>
    </submittedName>
</protein>
<name>Q6XLT7_9PHYC</name>
<evidence type="ECO:0000256" key="1">
    <source>
        <dbReference type="SAM" id="Coils"/>
    </source>
</evidence>
<reference evidence="2" key="1">
    <citation type="journal article" date="2003" name="J. Mol. Evol.">
        <title>Comparisons of two large phaeoviral genomes and evolutionary implications.</title>
        <authorList>
            <person name="Delaroque N."/>
            <person name="Boland W."/>
            <person name="Muller D.G."/>
            <person name="Knippers R."/>
        </authorList>
    </citation>
    <scope>NUCLEOTIDE SEQUENCE</scope>
    <source>
        <strain evidence="2">FirrV-1</strain>
    </source>
</reference>
<accession>Q6XLT7</accession>
<proteinExistence type="predicted"/>
<sequence>MFEDSAQGTKTSLIQQTLRSLNIQGSIRVDEVTGLASAIDVIRLICPEKNGWYAANTLQKIIEQDSQETVVPETTVSSPDHSAMIKPPLSERVKYITINGRGNTTPVADVATLVEIIWLIPGSAVRQFRAHSAEALVRALGGDLAHAREIAEHHIKLQETSEGREFQDFMLPDRKKARVESVPGTCSETCILLGLVTDPKERSEMVKKLLETKVKDQEEAIKEKSVKRLIGTYQSLKDLGVKLDDRTYMELRDNVAIMNKVHTKDRVVPAVTGSGSIDRIVDPSVPTHELGPDERGEESGIVPVSIDIGVRVPQGMSGVVGKRMKKLYVAKYKLESGWNDFIKRRTLFRGRPISENVYYARDDDIIAQAIREVVCTTGK</sequence>
<dbReference type="RefSeq" id="YP_009665600.1">
    <property type="nucleotide sequence ID" value="NC_043247.1"/>
</dbReference>
<feature type="coiled-coil region" evidence="1">
    <location>
        <begin position="200"/>
        <end position="227"/>
    </location>
</feature>
<dbReference type="EMBL" id="AY225144">
    <property type="protein sequence ID" value="AAR26974.1"/>
    <property type="molecule type" value="Genomic_DNA"/>
</dbReference>
<evidence type="ECO:0000313" key="2">
    <source>
        <dbReference type="EMBL" id="AAR26974.1"/>
    </source>
</evidence>
<dbReference type="KEGG" id="vg:41332247"/>
<dbReference type="GeneID" id="41332247"/>
<reference evidence="2" key="2">
    <citation type="submission" date="2003-01" db="EMBL/GenBank/DDBJ databases">
        <title>Partial Nucleotide Sequence of the Feldmannia irregularis Virus FirrV-1 Genome: On the Evolution of Large Phaeoviral Genomes.</title>
        <authorList>
            <person name="Delaroque N."/>
            <person name="Knippers R."/>
            <person name="Mueller D.G."/>
            <person name="Boland W."/>
        </authorList>
    </citation>
    <scope>NUCLEOTIDE SEQUENCE</scope>
    <source>
        <strain evidence="2">FirrV-1</strain>
    </source>
</reference>
<keyword evidence="1" id="KW-0175">Coiled coil</keyword>
<organism evidence="2">
    <name type="scientific">Feldmannia irregularis virus a</name>
    <dbReference type="NCBI Taxonomy" id="231992"/>
    <lineage>
        <taxon>Viruses</taxon>
        <taxon>Varidnaviria</taxon>
        <taxon>Bamfordvirae</taxon>
        <taxon>Nucleocytoviricota</taxon>
        <taxon>Megaviricetes</taxon>
        <taxon>Algavirales</taxon>
        <taxon>Phycodnaviridae</taxon>
        <taxon>Phaeovirus</taxon>
        <taxon>Phaeovirus irregularis</taxon>
    </lineage>
</organism>